<gene>
    <name evidence="18" type="primary">WBGene00094659</name>
</gene>
<keyword evidence="10" id="KW-0560">Oxidoreductase</keyword>
<feature type="compositionally biased region" description="Acidic residues" evidence="17">
    <location>
        <begin position="397"/>
        <end position="427"/>
    </location>
</feature>
<comment type="catalytic activity">
    <reaction evidence="16">
        <text>N(6),N(6)-dimethyl-L-lysyl(36)-[histone H3] + 2 2-oxoglutarate + 2 O2 = L-lysyl(36)-[histone H3] + 2 formaldehyde + 2 succinate + 2 CO2</text>
        <dbReference type="Rhea" id="RHEA:42032"/>
        <dbReference type="Rhea" id="RHEA-COMP:9785"/>
        <dbReference type="Rhea" id="RHEA-COMP:9787"/>
        <dbReference type="ChEBI" id="CHEBI:15379"/>
        <dbReference type="ChEBI" id="CHEBI:16526"/>
        <dbReference type="ChEBI" id="CHEBI:16810"/>
        <dbReference type="ChEBI" id="CHEBI:16842"/>
        <dbReference type="ChEBI" id="CHEBI:29969"/>
        <dbReference type="ChEBI" id="CHEBI:30031"/>
        <dbReference type="ChEBI" id="CHEBI:61976"/>
        <dbReference type="EC" id="1.14.11.27"/>
    </reaction>
</comment>
<feature type="compositionally biased region" description="Acidic residues" evidence="17">
    <location>
        <begin position="437"/>
        <end position="463"/>
    </location>
</feature>
<comment type="cofactor">
    <cofactor evidence="1">
        <name>Fe(2+)</name>
        <dbReference type="ChEBI" id="CHEBI:29033"/>
    </cofactor>
</comment>
<reference evidence="19" key="1">
    <citation type="journal article" date="2008" name="Nat. Genet.">
        <title>The Pristionchus pacificus genome provides a unique perspective on nematode lifestyle and parasitism.</title>
        <authorList>
            <person name="Dieterich C."/>
            <person name="Clifton S.W."/>
            <person name="Schuster L.N."/>
            <person name="Chinwalla A."/>
            <person name="Delehaunty K."/>
            <person name="Dinkelacker I."/>
            <person name="Fulton L."/>
            <person name="Fulton R."/>
            <person name="Godfrey J."/>
            <person name="Minx P."/>
            <person name="Mitreva M."/>
            <person name="Roeseler W."/>
            <person name="Tian H."/>
            <person name="Witte H."/>
            <person name="Yang S.P."/>
            <person name="Wilson R.K."/>
            <person name="Sommer R.J."/>
        </authorList>
    </citation>
    <scope>NUCLEOTIDE SEQUENCE [LARGE SCALE GENOMIC DNA]</scope>
    <source>
        <strain evidence="19">PS312</strain>
    </source>
</reference>
<dbReference type="Gene3D" id="2.60.120.650">
    <property type="entry name" value="Cupin"/>
    <property type="match status" value="1"/>
</dbReference>
<comment type="subcellular location">
    <subcellularLocation>
        <location evidence="2">Nucleus</location>
    </subcellularLocation>
</comment>
<dbReference type="GO" id="GO:0045471">
    <property type="term" value="P:response to ethanol"/>
    <property type="evidence" value="ECO:0007669"/>
    <property type="project" value="EnsemblMetazoa"/>
</dbReference>
<reference evidence="18" key="2">
    <citation type="submission" date="2022-06" db="UniProtKB">
        <authorList>
            <consortium name="EnsemblMetazoa"/>
        </authorList>
    </citation>
    <scope>IDENTIFICATION</scope>
    <source>
        <strain evidence="18">PS312</strain>
    </source>
</reference>
<dbReference type="EC" id="1.14.11.27" evidence="4"/>
<keyword evidence="12" id="KW-0805">Transcription regulation</keyword>
<feature type="compositionally biased region" description="Low complexity" evidence="17">
    <location>
        <begin position="1"/>
        <end position="20"/>
    </location>
</feature>
<dbReference type="Proteomes" id="UP000005239">
    <property type="component" value="Unassembled WGS sequence"/>
</dbReference>
<keyword evidence="14" id="KW-0539">Nucleus</keyword>
<keyword evidence="7" id="KW-0479">Metal-binding</keyword>
<protein>
    <recommendedName>
        <fullName evidence="5">Bifunctional lysine-specific demethylase and histidyl-hydroxylase NO66</fullName>
        <ecNumber evidence="4">1.14.11.27</ecNumber>
    </recommendedName>
    <alternativeName>
        <fullName evidence="15">Histone lysine demethylase NO66</fullName>
    </alternativeName>
</protein>
<feature type="compositionally biased region" description="Acidic residues" evidence="17">
    <location>
        <begin position="318"/>
        <end position="383"/>
    </location>
</feature>
<keyword evidence="11" id="KW-0408">Iron</keyword>
<dbReference type="Pfam" id="PF08007">
    <property type="entry name" value="JmjC_2"/>
    <property type="match status" value="1"/>
</dbReference>
<organism evidence="18 19">
    <name type="scientific">Pristionchus pacificus</name>
    <name type="common">Parasitic nematode worm</name>
    <dbReference type="NCBI Taxonomy" id="54126"/>
    <lineage>
        <taxon>Eukaryota</taxon>
        <taxon>Metazoa</taxon>
        <taxon>Ecdysozoa</taxon>
        <taxon>Nematoda</taxon>
        <taxon>Chromadorea</taxon>
        <taxon>Rhabditida</taxon>
        <taxon>Rhabditina</taxon>
        <taxon>Diplogasteromorpha</taxon>
        <taxon>Diplogasteroidea</taxon>
        <taxon>Neodiplogasteridae</taxon>
        <taxon>Pristionchus</taxon>
    </lineage>
</organism>
<name>A0A2A6BZB7_PRIPA</name>
<dbReference type="SUPFAM" id="SSF51197">
    <property type="entry name" value="Clavaminate synthase-like"/>
    <property type="match status" value="1"/>
</dbReference>
<feature type="region of interest" description="Disordered" evidence="17">
    <location>
        <begin position="310"/>
        <end position="474"/>
    </location>
</feature>
<keyword evidence="13" id="KW-0804">Transcription</keyword>
<dbReference type="InterPro" id="IPR003347">
    <property type="entry name" value="JmjC_dom"/>
</dbReference>
<evidence type="ECO:0000256" key="14">
    <source>
        <dbReference type="ARBA" id="ARBA00023242"/>
    </source>
</evidence>
<evidence type="ECO:0000256" key="10">
    <source>
        <dbReference type="ARBA" id="ARBA00023002"/>
    </source>
</evidence>
<keyword evidence="6" id="KW-0678">Repressor</keyword>
<dbReference type="GO" id="GO:0032453">
    <property type="term" value="F:histone H3K4 demethylase activity"/>
    <property type="evidence" value="ECO:0000318"/>
    <property type="project" value="GO_Central"/>
</dbReference>
<evidence type="ECO:0000256" key="9">
    <source>
        <dbReference type="ARBA" id="ARBA00022964"/>
    </source>
</evidence>
<evidence type="ECO:0000256" key="15">
    <source>
        <dbReference type="ARBA" id="ARBA00030632"/>
    </source>
</evidence>
<feature type="compositionally biased region" description="Basic and acidic residues" evidence="17">
    <location>
        <begin position="171"/>
        <end position="180"/>
    </location>
</feature>
<evidence type="ECO:0000313" key="18">
    <source>
        <dbReference type="EnsemblMetazoa" id="PPA05105.1"/>
    </source>
</evidence>
<sequence length="982" mass="107582">MVKSNNLASQKKAAAASAANGKENTPAVNGSNGKPAAATAAAGDSAKFKVPSLPAAVDRYAELEKKKSAFSTLSAEAKVRAAAASPIKEGAVPVGMRRSDAKNRARYSDGIAAEPVAVHRNGDSKEKKKEEQGAVASPAASKKKEKSIKEMKAELAKKKGTKKGAVPESTTKGEKRKLAEVDEPTGADGEPSFLLQRMQQMANAAMEREIGQQKKKSKRARQTTPSDSDSDEVHPLAVVPAFLKRGTIGEGGRSRLASGVVVEKKPHFDVEEVPYTVEEPDDSPTGHGKRGRLIKKKLFSSQDFAALEREMAERGDVYDEDDDDDFMGDEDEEEDEELTDEELEEMSEEDGEELEDEEVDMDEDEEEEVTDEELVSSDLDEEDAVIHPDDIQRTITFDDDEEEPESDEDEELSEVEMDDEDEEEEGEDGHHINGCCDDSDCEEDGSDMDGEEEGDEQGDESDYTSDSSHVSDDSYGEAFVDDEMAAKAVTLTRESAALPGKGKKKKAGKAAATAAAIDFTAFPFKDCDSAVSAAKALDWLLSPCDAQTFFDDFFQSTSLVVRRGDAHYYGNLFSTSAMTALLRESYLEYGVNVNVALYAGGVRTTHNGTGRAYPLAIGDAIRAGCSVQLTNPQAYAAPVWYLCDALQEVFHCFVGANTYLTPAGASGFAPHWDEIDAFLLQVEGRKYWRVWAPESPDAELPLESSGNFTEADMAGRKPAFEGWIEQGDLLYIPRGFIHQQARTDSSVHSLHVTVSAGRQWTFANMLQKLLPMAMDGFTGARAKLRRQLPAGLLDMTGIAELPDDYPLQEASESKLHAPLDRHMSVFRTFVGGMRECGVDVMAREFMRTALPPVLTVEEKQLSAWGNDGADLFEEKGASRITPATAVRFIRRHGQRLLFAAPEEPFVAHRMANARTYEGAEERTFTLTTEEEPVFADLLSAYPEWTTVKDLKMKKKAKVAFLTKLFNHGLIMVNSSNMDSSRT</sequence>
<dbReference type="AlphaFoldDB" id="A0A2A6BZB7"/>
<dbReference type="EnsemblMetazoa" id="PPA05105.1">
    <property type="protein sequence ID" value="PPA05105.1"/>
    <property type="gene ID" value="WBGene00094659"/>
</dbReference>
<dbReference type="PANTHER" id="PTHR13096">
    <property type="entry name" value="MINA53 MYC INDUCED NUCLEAR ANTIGEN"/>
    <property type="match status" value="1"/>
</dbReference>
<dbReference type="GO" id="GO:0006970">
    <property type="term" value="P:response to osmotic stress"/>
    <property type="evidence" value="ECO:0007669"/>
    <property type="project" value="EnsemblMetazoa"/>
</dbReference>
<dbReference type="GO" id="GO:0005730">
    <property type="term" value="C:nucleolus"/>
    <property type="evidence" value="ECO:0000318"/>
    <property type="project" value="GO_Central"/>
</dbReference>
<feature type="compositionally biased region" description="Basic and acidic residues" evidence="17">
    <location>
        <begin position="97"/>
        <end position="107"/>
    </location>
</feature>
<dbReference type="Gene3D" id="3.90.930.40">
    <property type="match status" value="1"/>
</dbReference>
<keyword evidence="8" id="KW-0156">Chromatin regulator</keyword>
<evidence type="ECO:0000313" key="19">
    <source>
        <dbReference type="Proteomes" id="UP000005239"/>
    </source>
</evidence>
<dbReference type="GO" id="GO:0006979">
    <property type="term" value="P:response to oxidative stress"/>
    <property type="evidence" value="ECO:0007669"/>
    <property type="project" value="EnsemblMetazoa"/>
</dbReference>
<evidence type="ECO:0000256" key="4">
    <source>
        <dbReference type="ARBA" id="ARBA00013246"/>
    </source>
</evidence>
<comment type="similarity">
    <text evidence="3">Belongs to the ROX family. NO66 subfamily.</text>
</comment>
<keyword evidence="9" id="KW-0223">Dioxygenase</keyword>
<evidence type="ECO:0000256" key="7">
    <source>
        <dbReference type="ARBA" id="ARBA00022723"/>
    </source>
</evidence>
<feature type="compositionally biased region" description="Basic and acidic residues" evidence="17">
    <location>
        <begin position="147"/>
        <end position="157"/>
    </location>
</feature>
<evidence type="ECO:0000256" key="1">
    <source>
        <dbReference type="ARBA" id="ARBA00001954"/>
    </source>
</evidence>
<dbReference type="PANTHER" id="PTHR13096:SF8">
    <property type="entry name" value="RIBOSOMAL OXYGENASE 1"/>
    <property type="match status" value="1"/>
</dbReference>
<dbReference type="Pfam" id="PF21233">
    <property type="entry name" value="WHD_RIOX1"/>
    <property type="match status" value="1"/>
</dbReference>
<evidence type="ECO:0000256" key="17">
    <source>
        <dbReference type="SAM" id="MobiDB-lite"/>
    </source>
</evidence>
<evidence type="ECO:0000256" key="13">
    <source>
        <dbReference type="ARBA" id="ARBA00023163"/>
    </source>
</evidence>
<evidence type="ECO:0000256" key="8">
    <source>
        <dbReference type="ARBA" id="ARBA00022853"/>
    </source>
</evidence>
<dbReference type="OrthoDB" id="425950at2759"/>
<evidence type="ECO:0000256" key="6">
    <source>
        <dbReference type="ARBA" id="ARBA00022491"/>
    </source>
</evidence>
<feature type="region of interest" description="Disordered" evidence="17">
    <location>
        <begin position="1"/>
        <end position="45"/>
    </location>
</feature>
<evidence type="ECO:0000256" key="12">
    <source>
        <dbReference type="ARBA" id="ARBA00023015"/>
    </source>
</evidence>
<evidence type="ECO:0000256" key="3">
    <source>
        <dbReference type="ARBA" id="ARBA00010309"/>
    </source>
</evidence>
<evidence type="ECO:0000256" key="16">
    <source>
        <dbReference type="ARBA" id="ARBA00047915"/>
    </source>
</evidence>
<dbReference type="GO" id="GO:0046872">
    <property type="term" value="F:metal ion binding"/>
    <property type="evidence" value="ECO:0007669"/>
    <property type="project" value="UniProtKB-KW"/>
</dbReference>
<dbReference type="GO" id="GO:0140680">
    <property type="term" value="F:histone H3K36me/H3K36me2 demethylase activity"/>
    <property type="evidence" value="ECO:0007669"/>
    <property type="project" value="UniProtKB-EC"/>
</dbReference>
<dbReference type="GO" id="GO:0009408">
    <property type="term" value="P:response to heat"/>
    <property type="evidence" value="ECO:0007669"/>
    <property type="project" value="EnsemblMetazoa"/>
</dbReference>
<keyword evidence="19" id="KW-1185">Reference proteome</keyword>
<feature type="region of interest" description="Disordered" evidence="17">
    <location>
        <begin position="272"/>
        <end position="294"/>
    </location>
</feature>
<dbReference type="PROSITE" id="PS51184">
    <property type="entry name" value="JMJC"/>
    <property type="match status" value="1"/>
</dbReference>
<dbReference type="InterPro" id="IPR049043">
    <property type="entry name" value="WHD_RIOX1"/>
</dbReference>
<accession>A0A8R1YDE7</accession>
<accession>A0A2A6BZB7</accession>
<evidence type="ECO:0000256" key="5">
    <source>
        <dbReference type="ARBA" id="ARBA00014940"/>
    </source>
</evidence>
<proteinExistence type="inferred from homology"/>
<evidence type="ECO:0000256" key="11">
    <source>
        <dbReference type="ARBA" id="ARBA00023004"/>
    </source>
</evidence>
<feature type="compositionally biased region" description="Polar residues" evidence="17">
    <location>
        <begin position="22"/>
        <end position="32"/>
    </location>
</feature>
<evidence type="ECO:0000256" key="2">
    <source>
        <dbReference type="ARBA" id="ARBA00004123"/>
    </source>
</evidence>
<dbReference type="InterPro" id="IPR039994">
    <property type="entry name" value="NO66-like"/>
</dbReference>
<feature type="region of interest" description="Disordered" evidence="17">
    <location>
        <begin position="95"/>
        <end position="235"/>
    </location>
</feature>
<feature type="compositionally biased region" description="Basic and acidic residues" evidence="17">
    <location>
        <begin position="120"/>
        <end position="132"/>
    </location>
</feature>
<dbReference type="GO" id="GO:0051864">
    <property type="term" value="F:histone H3K36 demethylase activity"/>
    <property type="evidence" value="ECO:0000318"/>
    <property type="project" value="GO_Central"/>
</dbReference>